<keyword evidence="5" id="KW-1185">Reference proteome</keyword>
<dbReference type="InterPro" id="IPR006311">
    <property type="entry name" value="TAT_signal"/>
</dbReference>
<evidence type="ECO:0000256" key="1">
    <source>
        <dbReference type="RuleBase" id="RU361169"/>
    </source>
</evidence>
<comment type="similarity">
    <text evidence="1">Belongs to the glycosyl hydrolase 28 family.</text>
</comment>
<dbReference type="Proteomes" id="UP000720508">
    <property type="component" value="Unassembled WGS sequence"/>
</dbReference>
<name>A0ABS6CIH1_9ACTN</name>
<dbReference type="InterPro" id="IPR006626">
    <property type="entry name" value="PbH1"/>
</dbReference>
<dbReference type="RefSeq" id="WP_216343747.1">
    <property type="nucleotide sequence ID" value="NZ_JAHLEM010000252.1"/>
</dbReference>
<comment type="caution">
    <text evidence="4">The sequence shown here is derived from an EMBL/GenBank/DDBJ whole genome shotgun (WGS) entry which is preliminary data.</text>
</comment>
<dbReference type="PROSITE" id="PS51318">
    <property type="entry name" value="TAT"/>
    <property type="match status" value="1"/>
</dbReference>
<feature type="signal peptide" evidence="2">
    <location>
        <begin position="1"/>
        <end position="33"/>
    </location>
</feature>
<accession>A0ABS6CIH1</accession>
<evidence type="ECO:0000259" key="3">
    <source>
        <dbReference type="Pfam" id="PF12708"/>
    </source>
</evidence>
<protein>
    <submittedName>
        <fullName evidence="4">Glycoside hydrolase family 28 protein</fullName>
    </submittedName>
</protein>
<sequence length="484" mass="52591">MHPRPSRRSALRTGGLLAAGALLPQLPTGQAYAATSHTGAATDYTGAWRAVPGILDRIRPPAFPRRSFWITDYGAVGDGRTVNTAAFRAAIAACHRAGGGRVVVPEGRFLTGAIHLRSRVNLHVTAGATIAFSPDPRDFLPVVLTRWEGTECYNYSPFIYAYGARDVAVTGPGILDGQARLGPWESWYRDSGPQGADQKLLREMGSTGTPVARRVFGDGHCLRPKMVQFYRCRNVLVSDLAIVDPPMWTVHPVLSSNVTVRGVTVDSTLYNTDGCDPECCSDVLITGCRFNTNDDCVAVKSGRDEDGHRVSVPSRNIVVRDCQFSGRWGGMTVGSEMSGGVRDIFAENCEINPPDFPGRHPVKHALYIKANKKRGGFIDGVRIRNFTGQGVERDTAFVTMAYNGGENGTMPVSVRNIQMDRMAIDGAQSVLRLVGLETDHLRGVHLSRSAFTGIVNPDSVAYTDDLTFRRVIVNGQEVPHRPPA</sequence>
<dbReference type="GO" id="GO:0016787">
    <property type="term" value="F:hydrolase activity"/>
    <property type="evidence" value="ECO:0007669"/>
    <property type="project" value="UniProtKB-KW"/>
</dbReference>
<keyword evidence="1 4" id="KW-0378">Hydrolase</keyword>
<feature type="chain" id="PRO_5045051148" evidence="2">
    <location>
        <begin position="34"/>
        <end position="484"/>
    </location>
</feature>
<dbReference type="Pfam" id="PF12708">
    <property type="entry name" value="Pect-lyase_RHGA_epim"/>
    <property type="match status" value="1"/>
</dbReference>
<dbReference type="PANTHER" id="PTHR31339:SF9">
    <property type="entry name" value="PLASMIN AND FIBRONECTIN-BINDING PROTEIN A"/>
    <property type="match status" value="1"/>
</dbReference>
<dbReference type="SMART" id="SM00710">
    <property type="entry name" value="PbH1"/>
    <property type="match status" value="3"/>
</dbReference>
<dbReference type="EMBL" id="JAHLEM010000252">
    <property type="protein sequence ID" value="MBU3866741.1"/>
    <property type="molecule type" value="Genomic_DNA"/>
</dbReference>
<gene>
    <name evidence="4" type="ORF">KN815_22545</name>
</gene>
<evidence type="ECO:0000313" key="4">
    <source>
        <dbReference type="EMBL" id="MBU3866741.1"/>
    </source>
</evidence>
<feature type="domain" description="Rhamnogalacturonase A/B/Epimerase-like pectate lyase" evidence="3">
    <location>
        <begin position="70"/>
        <end position="122"/>
    </location>
</feature>
<reference evidence="4 5" key="1">
    <citation type="submission" date="2021-06" db="EMBL/GenBank/DDBJ databases">
        <authorList>
            <person name="Pan X."/>
        </authorList>
    </citation>
    <scope>NUCLEOTIDE SEQUENCE [LARGE SCALE GENOMIC DNA]</scope>
    <source>
        <strain evidence="4 5">4503</strain>
    </source>
</reference>
<dbReference type="PANTHER" id="PTHR31339">
    <property type="entry name" value="PECTIN LYASE-RELATED"/>
    <property type="match status" value="1"/>
</dbReference>
<keyword evidence="2" id="KW-0732">Signal</keyword>
<proteinExistence type="inferred from homology"/>
<keyword evidence="1" id="KW-0326">Glycosidase</keyword>
<dbReference type="InterPro" id="IPR000743">
    <property type="entry name" value="Glyco_hydro_28"/>
</dbReference>
<dbReference type="Pfam" id="PF00295">
    <property type="entry name" value="Glyco_hydro_28"/>
    <property type="match status" value="1"/>
</dbReference>
<evidence type="ECO:0000313" key="5">
    <source>
        <dbReference type="Proteomes" id="UP000720508"/>
    </source>
</evidence>
<dbReference type="InterPro" id="IPR024535">
    <property type="entry name" value="RHGA/B-epi-like_pectate_lyase"/>
</dbReference>
<dbReference type="InterPro" id="IPR051801">
    <property type="entry name" value="GH28_Enzymes"/>
</dbReference>
<evidence type="ECO:0000256" key="2">
    <source>
        <dbReference type="SAM" id="SignalP"/>
    </source>
</evidence>
<organism evidence="4 5">
    <name type="scientific">Streptomyces niphimycinicus</name>
    <dbReference type="NCBI Taxonomy" id="2842201"/>
    <lineage>
        <taxon>Bacteria</taxon>
        <taxon>Bacillati</taxon>
        <taxon>Actinomycetota</taxon>
        <taxon>Actinomycetes</taxon>
        <taxon>Kitasatosporales</taxon>
        <taxon>Streptomycetaceae</taxon>
        <taxon>Streptomyces</taxon>
    </lineage>
</organism>